<evidence type="ECO:0000256" key="1">
    <source>
        <dbReference type="ARBA" id="ARBA00022729"/>
    </source>
</evidence>
<dbReference type="RefSeq" id="WP_096292935.1">
    <property type="nucleotide sequence ID" value="NZ_LT907782.1"/>
</dbReference>
<dbReference type="PROSITE" id="PS00330">
    <property type="entry name" value="HEMOLYSIN_CALCIUM"/>
    <property type="match status" value="1"/>
</dbReference>
<dbReference type="GO" id="GO:0016020">
    <property type="term" value="C:membrane"/>
    <property type="evidence" value="ECO:0007669"/>
    <property type="project" value="InterPro"/>
</dbReference>
<feature type="domain" description="Calx-beta" evidence="4">
    <location>
        <begin position="787"/>
        <end position="887"/>
    </location>
</feature>
<dbReference type="InterPro" id="IPR038081">
    <property type="entry name" value="CalX-like_sf"/>
</dbReference>
<gene>
    <name evidence="5" type="ORF">SAMN06296273_1795</name>
</gene>
<dbReference type="Gene3D" id="2.150.10.10">
    <property type="entry name" value="Serralysin-like metalloprotease, C-terminal"/>
    <property type="match status" value="1"/>
</dbReference>
<dbReference type="InterPro" id="IPR018511">
    <property type="entry name" value="Hemolysin-typ_Ca-bd_CS"/>
</dbReference>
<dbReference type="SUPFAM" id="SSF51120">
    <property type="entry name" value="beta-Roll"/>
    <property type="match status" value="2"/>
</dbReference>
<feature type="domain" description="Calx-beta" evidence="4">
    <location>
        <begin position="103"/>
        <end position="203"/>
    </location>
</feature>
<dbReference type="GO" id="GO:0004930">
    <property type="term" value="F:G protein-coupled receptor activity"/>
    <property type="evidence" value="ECO:0007669"/>
    <property type="project" value="InterPro"/>
</dbReference>
<evidence type="ECO:0000256" key="3">
    <source>
        <dbReference type="ARBA" id="ARBA00022837"/>
    </source>
</evidence>
<dbReference type="Pfam" id="PF03160">
    <property type="entry name" value="Calx-beta"/>
    <property type="match status" value="11"/>
</dbReference>
<dbReference type="Proteomes" id="UP000242498">
    <property type="component" value="Chromosome I"/>
</dbReference>
<evidence type="ECO:0000313" key="6">
    <source>
        <dbReference type="Proteomes" id="UP000242498"/>
    </source>
</evidence>
<feature type="domain" description="Calx-beta" evidence="4">
    <location>
        <begin position="1015"/>
        <end position="1116"/>
    </location>
</feature>
<proteinExistence type="predicted"/>
<feature type="domain" description="Calx-beta" evidence="4">
    <location>
        <begin position="1128"/>
        <end position="1229"/>
    </location>
</feature>
<dbReference type="InterPro" id="IPR001343">
    <property type="entry name" value="Hemolysn_Ca-bd"/>
</dbReference>
<dbReference type="GO" id="GO:0001965">
    <property type="term" value="F:G-protein alpha-subunit binding"/>
    <property type="evidence" value="ECO:0007669"/>
    <property type="project" value="TreeGrafter"/>
</dbReference>
<dbReference type="InterPro" id="IPR026919">
    <property type="entry name" value="ADGRV1"/>
</dbReference>
<feature type="domain" description="Calx-beta" evidence="4">
    <location>
        <begin position="671"/>
        <end position="774"/>
    </location>
</feature>
<evidence type="ECO:0000313" key="5">
    <source>
        <dbReference type="EMBL" id="SNX60333.1"/>
    </source>
</evidence>
<dbReference type="PANTHER" id="PTHR46682">
    <property type="entry name" value="ADHESION G-PROTEIN COUPLED RECEPTOR V1"/>
    <property type="match status" value="1"/>
</dbReference>
<keyword evidence="2" id="KW-0677">Repeat</keyword>
<dbReference type="GO" id="GO:0071277">
    <property type="term" value="P:cellular response to calcium ion"/>
    <property type="evidence" value="ECO:0007669"/>
    <property type="project" value="TreeGrafter"/>
</dbReference>
<dbReference type="Pfam" id="PF00353">
    <property type="entry name" value="HemolysinCabind"/>
    <property type="match status" value="2"/>
</dbReference>
<feature type="domain" description="Calx-beta" evidence="4">
    <location>
        <begin position="1"/>
        <end position="90"/>
    </location>
</feature>
<feature type="domain" description="Calx-beta" evidence="4">
    <location>
        <begin position="215"/>
        <end position="318"/>
    </location>
</feature>
<dbReference type="GO" id="GO:0005509">
    <property type="term" value="F:calcium ion binding"/>
    <property type="evidence" value="ECO:0007669"/>
    <property type="project" value="InterPro"/>
</dbReference>
<dbReference type="GO" id="GO:0010855">
    <property type="term" value="F:adenylate cyclase inhibitor activity"/>
    <property type="evidence" value="ECO:0007669"/>
    <property type="project" value="TreeGrafter"/>
</dbReference>
<dbReference type="GO" id="GO:0005737">
    <property type="term" value="C:cytoplasm"/>
    <property type="evidence" value="ECO:0007669"/>
    <property type="project" value="TreeGrafter"/>
</dbReference>
<reference evidence="5 6" key="1">
    <citation type="submission" date="2017-08" db="EMBL/GenBank/DDBJ databases">
        <authorList>
            <person name="de Groot N.N."/>
        </authorList>
    </citation>
    <scope>NUCLEOTIDE SEQUENCE [LARGE SCALE GENOMIC DNA]</scope>
    <source>
        <strain evidence="5 6">Nm15</strain>
    </source>
</reference>
<dbReference type="EMBL" id="LT907782">
    <property type="protein sequence ID" value="SNX60333.1"/>
    <property type="molecule type" value="Genomic_DNA"/>
</dbReference>
<feature type="domain" description="Calx-beta" evidence="4">
    <location>
        <begin position="443"/>
        <end position="546"/>
    </location>
</feature>
<protein>
    <submittedName>
        <fullName evidence="5">Calx-beta domain-containing protein</fullName>
    </submittedName>
</protein>
<keyword evidence="3" id="KW-0106">Calcium</keyword>
<sequence length="1496" mass="153711">MTTIRVDDVFVDESNATANFTVWLDVANAAPVTVNYRTDLNTATYAGNQDFVFTSGTLTFNPGEVSKTVSVSITNNAIAEAIENFELNLSSPSANATIADASALGTIFDNDAPSGTPVVSINDFTVDEATKEATFVIALDRPSTSVVSMNYATQNGTAVAGSDFIATSGSLSFSPGQTAKTVKVTLVNNAAFEASEAFNLVLSALTNATTLDAVGTAIIFENDAAAVSNSRISVDDIFVDESQAYADFLVRLDAPNINPVTVNYRTDLNTATYGGNQDFVFTSGTLNFAPGEMVKTVRVTMSNGSIAEAIENFELNLSSPSVNATIVDASALGTIIDNDAPSGTPVVSINDFTVDEATKEATFVIALDRPSTSVVSMNYATQNGTAVAGSDFVATNGSLKFAPGETAKTVKVTLTNDAAFEASEAFNLVLSALTNATTLDAVGTAIIFENDAAAVSNSRISVDDIFVDESQAYADFLVRLDAPNINPVTVNYRTDLNTATYGGNQDFVFTSGTLNFAPGEMVKTVRVTMSNGSIAEAIENFELNLSSPSANATIVDASALGTIIDNDAPSGTPVVSINDFTVDEATKEATFVIALDRPSTSVVSMNYATQNGTAVAGSDFIATSGSLSFSPGQTAKTVKVTLVNNAAFEASEAFNLVLSALTNATTLDAVGTAIIFENDAAAVSNSRISVDDIFVDESQAYADFLVRLDAPNINPVTVNYRTDLNTATYGGNQDFVFTSGTLNFAPGEMVKTVRVTMSNGSIAEAIENFELNLSSPSANATIVDASALGTIIDNDAPSGTPVVSINDFTVDEATKEATFVIALDRPSTSVVSMNYATQNGTAVAGSDFIATSGSLSFSPGQTAKTVKVTLVNNAAFEASEAFNLVLSALTNATTLDAVGTAIIFENDAAAVSNSRISVDDIFVDESQAYADFLVRLDAPNINPVTVNYRTDLNTATYGGNQDFVFTSGTLNFAPGEMVKTVRVTMSNGSIAEAIENFELNLSSPSANATISDPTALGTIIDNDATSGVPVARITDAVVDETDQTATVTVILDKPSVNGTKVNVAGQDVTANNGGDFRNLHIGTVAFAPGETAKTVTFGLLNDNAVEDAELFDVTLSSPVGLTVGDGRGHVIIAGSDRAALASPVINVANVAASEDKGFIDFQVTLAAPSAGGARVNYSTAAGTASSGTDYVHASGTLAFAPGEVSKIVRVALINDLTVEALESFTFNLSAAVNATIGNASASATIIDNESAAPAAPIAIAGTSGNDILQGTQFRDAFTGGAGNDTFNGGDGNDSMVGGGGNDTFLVENAGDTYSEAGGGGTDLVISYLPNHTLGANVENLLLAGTAITGIGNTLANTITGNGGNNTINGSSGNDILNGAAGSDNISGGTGSDFVVFNTALNAATNVDTLADFNVIDDTIRLENAIFTQFTATGAIPANTLVSGPGAVALDSNDFLIYNTTNGNLFYDADGNGAGAQVAFATLTGTPALTAADFVII</sequence>
<feature type="domain" description="Calx-beta" evidence="4">
    <location>
        <begin position="559"/>
        <end position="659"/>
    </location>
</feature>
<dbReference type="PANTHER" id="PTHR46682:SF1">
    <property type="entry name" value="ADHESION G-PROTEIN COUPLED RECEPTOR V1"/>
    <property type="match status" value="1"/>
</dbReference>
<evidence type="ECO:0000256" key="2">
    <source>
        <dbReference type="ARBA" id="ARBA00022737"/>
    </source>
</evidence>
<feature type="domain" description="Calx-beta" evidence="4">
    <location>
        <begin position="899"/>
        <end position="1002"/>
    </location>
</feature>
<evidence type="ECO:0000259" key="4">
    <source>
        <dbReference type="SMART" id="SM00237"/>
    </source>
</evidence>
<accession>A0A285BZU3</accession>
<organism evidence="5 6">
    <name type="scientific">Nitrosomonas ureae</name>
    <dbReference type="NCBI Taxonomy" id="44577"/>
    <lineage>
        <taxon>Bacteria</taxon>
        <taxon>Pseudomonadati</taxon>
        <taxon>Pseudomonadota</taxon>
        <taxon>Betaproteobacteria</taxon>
        <taxon>Nitrosomonadales</taxon>
        <taxon>Nitrosomonadaceae</taxon>
        <taxon>Nitrosomonas</taxon>
    </lineage>
</organism>
<dbReference type="InterPro" id="IPR011049">
    <property type="entry name" value="Serralysin-like_metalloprot_C"/>
</dbReference>
<keyword evidence="1" id="KW-0732">Signal</keyword>
<feature type="domain" description="Calx-beta" evidence="4">
    <location>
        <begin position="331"/>
        <end position="431"/>
    </location>
</feature>
<name>A0A285BZU3_9PROT</name>
<dbReference type="InterPro" id="IPR003644">
    <property type="entry name" value="Calx_beta"/>
</dbReference>
<dbReference type="SMART" id="SM00237">
    <property type="entry name" value="Calx_beta"/>
    <property type="match status" value="11"/>
</dbReference>
<dbReference type="SUPFAM" id="SSF141072">
    <property type="entry name" value="CalX-like"/>
    <property type="match status" value="11"/>
</dbReference>
<dbReference type="OrthoDB" id="8541759at2"/>
<dbReference type="PRINTS" id="PR00313">
    <property type="entry name" value="CABNDNGRPT"/>
</dbReference>
<dbReference type="Gene3D" id="2.60.40.2030">
    <property type="match status" value="11"/>
</dbReference>